<dbReference type="EMBL" id="LT671858">
    <property type="protein sequence ID" value="SIM69389.1"/>
    <property type="molecule type" value="Genomic_DNA"/>
</dbReference>
<keyword evidence="1" id="KW-1133">Transmembrane helix</keyword>
<dbReference type="GeneID" id="41588529"/>
<dbReference type="Pfam" id="PF01882">
    <property type="entry name" value="DUF58"/>
    <property type="match status" value="1"/>
</dbReference>
<dbReference type="Proteomes" id="UP000195607">
    <property type="component" value="Chromosome I"/>
</dbReference>
<protein>
    <submittedName>
        <fullName evidence="3">Membrane protein</fullName>
    </submittedName>
</protein>
<evidence type="ECO:0000313" key="3">
    <source>
        <dbReference type="EMBL" id="SIM69389.1"/>
    </source>
</evidence>
<dbReference type="PANTHER" id="PTHR34351:SF2">
    <property type="entry name" value="DUF58 DOMAIN-CONTAINING PROTEIN"/>
    <property type="match status" value="1"/>
</dbReference>
<evidence type="ECO:0000259" key="2">
    <source>
        <dbReference type="Pfam" id="PF01882"/>
    </source>
</evidence>
<dbReference type="RefSeq" id="WP_148689907.1">
    <property type="nucleotide sequence ID" value="NZ_LT671858.1"/>
</dbReference>
<reference evidence="3 4" key="1">
    <citation type="submission" date="2016-04" db="EMBL/GenBank/DDBJ databases">
        <authorList>
            <person name="Evans L.H."/>
            <person name="Alamgir A."/>
            <person name="Owens N."/>
            <person name="Weber N.D."/>
            <person name="Virtaneva K."/>
            <person name="Barbian K."/>
            <person name="Babar A."/>
            <person name="Rosenke K."/>
        </authorList>
    </citation>
    <scope>NUCLEOTIDE SEQUENCE [LARGE SCALE GENOMIC DNA]</scope>
    <source>
        <strain evidence="4">S5(T) (JCM 30642 \VKM B-2941)</strain>
    </source>
</reference>
<keyword evidence="1" id="KW-0472">Membrane</keyword>
<gene>
    <name evidence="3" type="ORF">CSP5_1282</name>
</gene>
<dbReference type="AlphaFoldDB" id="A0A1N5V9Y2"/>
<keyword evidence="1" id="KW-0812">Transmembrane</keyword>
<accession>A0A1N5V9Y2</accession>
<evidence type="ECO:0000256" key="1">
    <source>
        <dbReference type="SAM" id="Phobius"/>
    </source>
</evidence>
<feature type="transmembrane region" description="Helical" evidence="1">
    <location>
        <begin position="31"/>
        <end position="48"/>
    </location>
</feature>
<dbReference type="InterPro" id="IPR002881">
    <property type="entry name" value="DUF58"/>
</dbReference>
<sequence>MNSIWNKQILILSIVSAFIAVAGIISTQKAIFGSLFMPVIFIFLLSYMERDLKLDIDYDIPKFLKVGDEYKIWVKISAKKGFGMLNMKLPTFPEMNIVDGTNVHLFFKGFHEREKTVDYTIVTTRRGIFNWTDILIEYQPVIGYKRKKLLKFPVDHNIEVDPQIKMLKKSQFQLKSNRVKPRNSVTRTGPPTHEFESIREYIPGDPFKTINWKSSAKTSYKENLMVNVYEREGLKNFIFYVDVSPFMSRGSSVENPLEYAITLVLSGSKYLLSKNYNVGFWPIKLNHLKRNEYVLPSSGMDTFNQIRLSLLLLESKWVTEKFNGLGSSLTRIMMETRPSVMIMTSLERGNLSRIETIASHLSRFKVIPTIVDIRAESIAAKFTDPRLSKVFSVKNYNLTKNRLSSTSGRLIQWDPVNETLGRAAYRLAMEAGW</sequence>
<dbReference type="PANTHER" id="PTHR34351">
    <property type="entry name" value="SLR1927 PROTEIN-RELATED"/>
    <property type="match status" value="1"/>
</dbReference>
<evidence type="ECO:0000313" key="4">
    <source>
        <dbReference type="Proteomes" id="UP000195607"/>
    </source>
</evidence>
<proteinExistence type="predicted"/>
<name>A0A1N5V9Y2_9ARCH</name>
<feature type="transmembrane region" description="Helical" evidence="1">
    <location>
        <begin position="9"/>
        <end position="25"/>
    </location>
</feature>
<feature type="domain" description="DUF58" evidence="2">
    <location>
        <begin position="198"/>
        <end position="281"/>
    </location>
</feature>
<organism evidence="3 4">
    <name type="scientific">Cuniculiplasma divulgatum</name>
    <dbReference type="NCBI Taxonomy" id="1673428"/>
    <lineage>
        <taxon>Archaea</taxon>
        <taxon>Methanobacteriati</taxon>
        <taxon>Thermoplasmatota</taxon>
        <taxon>Thermoplasmata</taxon>
        <taxon>Thermoplasmatales</taxon>
        <taxon>Cuniculiplasmataceae</taxon>
        <taxon>Cuniculiplasma</taxon>
    </lineage>
</organism>